<keyword evidence="4 7" id="KW-1133">Transmembrane helix</keyword>
<organism evidence="10 11">
    <name type="scientific">Streptomyces zhihengii</name>
    <dbReference type="NCBI Taxonomy" id="1818004"/>
    <lineage>
        <taxon>Bacteria</taxon>
        <taxon>Bacillati</taxon>
        <taxon>Actinomycetota</taxon>
        <taxon>Actinomycetes</taxon>
        <taxon>Kitasatosporales</taxon>
        <taxon>Streptomycetaceae</taxon>
        <taxon>Streptomyces</taxon>
    </lineage>
</organism>
<feature type="transmembrane region" description="Helical" evidence="7">
    <location>
        <begin position="72"/>
        <end position="95"/>
    </location>
</feature>
<evidence type="ECO:0000256" key="1">
    <source>
        <dbReference type="ARBA" id="ARBA00004651"/>
    </source>
</evidence>
<keyword evidence="3 7" id="KW-0812">Transmembrane</keyword>
<comment type="subcellular location">
    <subcellularLocation>
        <location evidence="1">Cell membrane</location>
        <topology evidence="1">Multi-pass membrane protein</topology>
    </subcellularLocation>
</comment>
<comment type="caution">
    <text evidence="10">The sequence shown here is derived from an EMBL/GenBank/DDBJ whole genome shotgun (WGS) entry which is preliminary data.</text>
</comment>
<dbReference type="Pfam" id="PF16995">
    <property type="entry name" value="tRNA-synt_2_TM"/>
    <property type="match status" value="1"/>
</dbReference>
<dbReference type="InterPro" id="IPR031553">
    <property type="entry name" value="tRNA-synt_2_TM"/>
</dbReference>
<keyword evidence="2" id="KW-1003">Cell membrane</keyword>
<dbReference type="InterPro" id="IPR024320">
    <property type="entry name" value="LPG_synthase_C"/>
</dbReference>
<feature type="compositionally biased region" description="Acidic residues" evidence="6">
    <location>
        <begin position="349"/>
        <end position="359"/>
    </location>
</feature>
<evidence type="ECO:0000256" key="3">
    <source>
        <dbReference type="ARBA" id="ARBA00022692"/>
    </source>
</evidence>
<keyword evidence="11" id="KW-1185">Reference proteome</keyword>
<sequence>MSATVDGDTTPSTPYGAARPVRRILRGPRPGALPGPAGAACAAVGLLDVAAGTLPRFRPGSPHASGDLLPGALAPGAAALSLGAGVLLLLIAHGLGRRKRRAWCAAVVLLPAGAVAQAGYRHWTAGALLSLALLGVLVRRRGEFAAAPGPRSRWRALAAFVSLGAGSIALGLVIVGVHPRTAEGSAGLTDRLEHVMYGLFGVEGPLSYAGGDAGTVAWTLGTLGLLTAATTGYLALRPAEPAARAAPGEKERLRALLRAHGGPDAPGHRPARSTTGVVFSPSGRAAVRYRAAAGVMLACGDPVGEKAAWPGAIERFMDEARALSRTPAVTGCSPAGAEVWARETGLDPWEGDGGGDGDGNDAAAGSPAGRVGRAGRGARGGSRRAGIRTEDPRLET</sequence>
<dbReference type="RefSeq" id="WP_205374199.1">
    <property type="nucleotide sequence ID" value="NZ_JAFEJA010000001.1"/>
</dbReference>
<feature type="compositionally biased region" description="Basic and acidic residues" evidence="6">
    <location>
        <begin position="387"/>
        <end position="396"/>
    </location>
</feature>
<dbReference type="Pfam" id="PF09924">
    <property type="entry name" value="LPG_synthase_C"/>
    <property type="match status" value="1"/>
</dbReference>
<evidence type="ECO:0000313" key="10">
    <source>
        <dbReference type="EMBL" id="MBM9620172.1"/>
    </source>
</evidence>
<reference evidence="10 11" key="1">
    <citation type="journal article" date="2016" name="Arch. Microbiol.">
        <title>Streptomyces zhihengii sp. nov., isolated from rhizospheric soil of Psammosilene tunicoides.</title>
        <authorList>
            <person name="Huang M.J."/>
            <person name="Fei J.J."/>
            <person name="Salam N."/>
            <person name="Kim C.J."/>
            <person name="Hozzein W.N."/>
            <person name="Xiao M."/>
            <person name="Huang H.Q."/>
            <person name="Li W.J."/>
        </authorList>
    </citation>
    <scope>NUCLEOTIDE SEQUENCE [LARGE SCALE GENOMIC DNA]</scope>
    <source>
        <strain evidence="10 11">YIM T102</strain>
    </source>
</reference>
<evidence type="ECO:0000256" key="5">
    <source>
        <dbReference type="ARBA" id="ARBA00023136"/>
    </source>
</evidence>
<feature type="compositionally biased region" description="Low complexity" evidence="6">
    <location>
        <begin position="360"/>
        <end position="371"/>
    </location>
</feature>
<dbReference type="PANTHER" id="PTHR34697">
    <property type="entry name" value="PHOSPHATIDYLGLYCEROL LYSYLTRANSFERASE"/>
    <property type="match status" value="1"/>
</dbReference>
<evidence type="ECO:0000256" key="6">
    <source>
        <dbReference type="SAM" id="MobiDB-lite"/>
    </source>
</evidence>
<evidence type="ECO:0000256" key="4">
    <source>
        <dbReference type="ARBA" id="ARBA00022989"/>
    </source>
</evidence>
<feature type="domain" description="Phosphatidylglycerol lysyltransferase C-terminal" evidence="8">
    <location>
        <begin position="267"/>
        <end position="342"/>
    </location>
</feature>
<feature type="transmembrane region" description="Helical" evidence="7">
    <location>
        <begin position="32"/>
        <end position="52"/>
    </location>
</feature>
<name>A0ABS2UTH9_9ACTN</name>
<evidence type="ECO:0000256" key="2">
    <source>
        <dbReference type="ARBA" id="ARBA00022475"/>
    </source>
</evidence>
<dbReference type="Proteomes" id="UP000664109">
    <property type="component" value="Unassembled WGS sequence"/>
</dbReference>
<gene>
    <name evidence="10" type="ORF">JE024_15785</name>
</gene>
<proteinExistence type="predicted"/>
<dbReference type="PANTHER" id="PTHR34697:SF2">
    <property type="entry name" value="PHOSPHATIDYLGLYCEROL LYSYLTRANSFERASE"/>
    <property type="match status" value="1"/>
</dbReference>
<accession>A0ABS2UTH9</accession>
<feature type="domain" description="Lysyl-tRNA synthetase N-terminal transmembrane region" evidence="9">
    <location>
        <begin position="81"/>
        <end position="226"/>
    </location>
</feature>
<keyword evidence="5 7" id="KW-0472">Membrane</keyword>
<evidence type="ECO:0000313" key="11">
    <source>
        <dbReference type="Proteomes" id="UP000664109"/>
    </source>
</evidence>
<feature type="transmembrane region" description="Helical" evidence="7">
    <location>
        <begin position="216"/>
        <end position="236"/>
    </location>
</feature>
<evidence type="ECO:0000256" key="7">
    <source>
        <dbReference type="SAM" id="Phobius"/>
    </source>
</evidence>
<protein>
    <submittedName>
        <fullName evidence="10">DUF2156 domain-containing protein</fullName>
    </submittedName>
</protein>
<feature type="transmembrane region" description="Helical" evidence="7">
    <location>
        <begin position="154"/>
        <end position="177"/>
    </location>
</feature>
<dbReference type="EMBL" id="JAFEJA010000001">
    <property type="protein sequence ID" value="MBM9620172.1"/>
    <property type="molecule type" value="Genomic_DNA"/>
</dbReference>
<evidence type="ECO:0000259" key="9">
    <source>
        <dbReference type="Pfam" id="PF16995"/>
    </source>
</evidence>
<dbReference type="InterPro" id="IPR051211">
    <property type="entry name" value="PG_lysyltransferase"/>
</dbReference>
<evidence type="ECO:0000259" key="8">
    <source>
        <dbReference type="Pfam" id="PF09924"/>
    </source>
</evidence>
<feature type="region of interest" description="Disordered" evidence="6">
    <location>
        <begin position="345"/>
        <end position="396"/>
    </location>
</feature>